<dbReference type="EMBL" id="FQXN01000008">
    <property type="protein sequence ID" value="SHH58322.1"/>
    <property type="molecule type" value="Genomic_DNA"/>
</dbReference>
<organism evidence="2 3">
    <name type="scientific">Thermosipho atlanticus DSM 15807</name>
    <dbReference type="NCBI Taxonomy" id="1123380"/>
    <lineage>
        <taxon>Bacteria</taxon>
        <taxon>Thermotogati</taxon>
        <taxon>Thermotogota</taxon>
        <taxon>Thermotogae</taxon>
        <taxon>Thermotogales</taxon>
        <taxon>Fervidobacteriaceae</taxon>
        <taxon>Thermosipho</taxon>
    </lineage>
</organism>
<name>A0A1M5U5L4_9BACT</name>
<feature type="domain" description="PrcB C-terminal" evidence="1">
    <location>
        <begin position="165"/>
        <end position="218"/>
    </location>
</feature>
<dbReference type="STRING" id="1123380.SAMN02745199_1637"/>
<evidence type="ECO:0000313" key="2">
    <source>
        <dbReference type="EMBL" id="SHH58322.1"/>
    </source>
</evidence>
<keyword evidence="3" id="KW-1185">Reference proteome</keyword>
<sequence>MKRLFIFLIVFIAFILFADTIYIHKVEAKIPQQLFDYIGSRSNMIYYLELFNDGKEKGYLVTGWYFTPTKPVKNTQIIVEYDNIKIQYLVTNEIEKVYSTIPLHLIICPSEAVISIGNLKIPSRKFTVIDIPFPKTTEIGLETFTILDNKVIIKDEFTPEENVLIRISAGLKKTGGFSIEIEDVIISEKEILINGKLIEPEKGEPVTQVFTNPAIQINIGKLKKGIYTITANFENLGTFTKTITVK</sequence>
<dbReference type="Proteomes" id="UP000242592">
    <property type="component" value="Unassembled WGS sequence"/>
</dbReference>
<protein>
    <submittedName>
        <fullName evidence="2">PrcB C-terminal</fullName>
    </submittedName>
</protein>
<gene>
    <name evidence="2" type="ORF">SAMN02745199_1637</name>
</gene>
<dbReference type="OrthoDB" id="47494at2"/>
<evidence type="ECO:0000259" key="1">
    <source>
        <dbReference type="Pfam" id="PF14343"/>
    </source>
</evidence>
<proteinExistence type="predicted"/>
<reference evidence="3" key="1">
    <citation type="submission" date="2016-11" db="EMBL/GenBank/DDBJ databases">
        <authorList>
            <person name="Varghese N."/>
            <person name="Submissions S."/>
        </authorList>
    </citation>
    <scope>NUCLEOTIDE SEQUENCE [LARGE SCALE GENOMIC DNA]</scope>
    <source>
        <strain evidence="3">DSM 15807</strain>
    </source>
</reference>
<dbReference type="RefSeq" id="WP_073073996.1">
    <property type="nucleotide sequence ID" value="NZ_FQXN01000008.1"/>
</dbReference>
<accession>A0A1M5U5L4</accession>
<dbReference type="InterPro" id="IPR025748">
    <property type="entry name" value="PrcB_C_dom"/>
</dbReference>
<dbReference type="AlphaFoldDB" id="A0A1M5U5L4"/>
<dbReference type="Pfam" id="PF14343">
    <property type="entry name" value="PrcB_C"/>
    <property type="match status" value="1"/>
</dbReference>
<evidence type="ECO:0000313" key="3">
    <source>
        <dbReference type="Proteomes" id="UP000242592"/>
    </source>
</evidence>